<evidence type="ECO:0000313" key="2">
    <source>
        <dbReference type="EMBL" id="CAH4034199.1"/>
    </source>
</evidence>
<name>A0A9P0TRU0_PIEBR</name>
<sequence>MGRGLDAASPVATKNVRSVRKARSTATIRRGSGDSMSFSTRPSCQTRSKAFAMSSITAAAPSFLLRAEAVKRTNLELILSNRLTLPKRNRLRKGYWQSPLELNNKYHDVASLENMQIRKNTPRGDIFDENQMLFLTKPKDNSDRTLNKLINDVVELKSHEHLRKSRGMGRMEFDFNELVL</sequence>
<dbReference type="EMBL" id="CALOZG010000040">
    <property type="protein sequence ID" value="CAH4034199.1"/>
    <property type="molecule type" value="Genomic_DNA"/>
</dbReference>
<keyword evidence="3" id="KW-1185">Reference proteome</keyword>
<organism evidence="2 3">
    <name type="scientific">Pieris brassicae</name>
    <name type="common">White butterfly</name>
    <name type="synonym">Large white butterfly</name>
    <dbReference type="NCBI Taxonomy" id="7116"/>
    <lineage>
        <taxon>Eukaryota</taxon>
        <taxon>Metazoa</taxon>
        <taxon>Ecdysozoa</taxon>
        <taxon>Arthropoda</taxon>
        <taxon>Hexapoda</taxon>
        <taxon>Insecta</taxon>
        <taxon>Pterygota</taxon>
        <taxon>Neoptera</taxon>
        <taxon>Endopterygota</taxon>
        <taxon>Lepidoptera</taxon>
        <taxon>Glossata</taxon>
        <taxon>Ditrysia</taxon>
        <taxon>Papilionoidea</taxon>
        <taxon>Pieridae</taxon>
        <taxon>Pierinae</taxon>
        <taxon>Pieris</taxon>
    </lineage>
</organism>
<evidence type="ECO:0000313" key="3">
    <source>
        <dbReference type="Proteomes" id="UP001152562"/>
    </source>
</evidence>
<feature type="region of interest" description="Disordered" evidence="1">
    <location>
        <begin position="21"/>
        <end position="41"/>
    </location>
</feature>
<proteinExistence type="predicted"/>
<dbReference type="Proteomes" id="UP001152562">
    <property type="component" value="Unassembled WGS sequence"/>
</dbReference>
<accession>A0A9P0TRU0</accession>
<reference evidence="2" key="1">
    <citation type="submission" date="2022-05" db="EMBL/GenBank/DDBJ databases">
        <authorList>
            <person name="Okamura Y."/>
        </authorList>
    </citation>
    <scope>NUCLEOTIDE SEQUENCE</scope>
</reference>
<dbReference type="AlphaFoldDB" id="A0A9P0TRU0"/>
<evidence type="ECO:0000256" key="1">
    <source>
        <dbReference type="SAM" id="MobiDB-lite"/>
    </source>
</evidence>
<comment type="caution">
    <text evidence="2">The sequence shown here is derived from an EMBL/GenBank/DDBJ whole genome shotgun (WGS) entry which is preliminary data.</text>
</comment>
<protein>
    <submittedName>
        <fullName evidence="2">Uncharacterized protein</fullName>
    </submittedName>
</protein>
<gene>
    <name evidence="2" type="ORF">PIBRA_LOCUS10406</name>
</gene>